<sequence>MWWIFGKRKKEQAPEYTSIWKEDFSDCVTSDYLPQYSVCLCGNNRSCRHLAMYAGMELCSNPNHKSYIPEGSEPFDPHKRQFNT</sequence>
<keyword evidence="2" id="KW-1185">Reference proteome</keyword>
<accession>A0A6C2U4C3</accession>
<dbReference type="Proteomes" id="UP000366872">
    <property type="component" value="Unassembled WGS sequence"/>
</dbReference>
<evidence type="ECO:0000313" key="2">
    <source>
        <dbReference type="Proteomes" id="UP000366872"/>
    </source>
</evidence>
<gene>
    <name evidence="1" type="ORF">PDESU_02925</name>
</gene>
<protein>
    <submittedName>
        <fullName evidence="1">Uncharacterized protein</fullName>
    </submittedName>
</protein>
<proteinExistence type="predicted"/>
<dbReference type="EMBL" id="CAAHFG010000001">
    <property type="protein sequence ID" value="VGO14364.1"/>
    <property type="molecule type" value="Genomic_DNA"/>
</dbReference>
<dbReference type="AlphaFoldDB" id="A0A6C2U4C3"/>
<name>A0A6C2U4C3_PONDE</name>
<reference evidence="1 2" key="1">
    <citation type="submission" date="2019-04" db="EMBL/GenBank/DDBJ databases">
        <authorList>
            <person name="Van Vliet M D."/>
        </authorList>
    </citation>
    <scope>NUCLEOTIDE SEQUENCE [LARGE SCALE GENOMIC DNA]</scope>
    <source>
        <strain evidence="1 2">F1</strain>
    </source>
</reference>
<evidence type="ECO:0000313" key="1">
    <source>
        <dbReference type="EMBL" id="VGO14364.1"/>
    </source>
</evidence>
<organism evidence="1 2">
    <name type="scientific">Pontiella desulfatans</name>
    <dbReference type="NCBI Taxonomy" id="2750659"/>
    <lineage>
        <taxon>Bacteria</taxon>
        <taxon>Pseudomonadati</taxon>
        <taxon>Kiritimatiellota</taxon>
        <taxon>Kiritimatiellia</taxon>
        <taxon>Kiritimatiellales</taxon>
        <taxon>Pontiellaceae</taxon>
        <taxon>Pontiella</taxon>
    </lineage>
</organism>